<organism evidence="1">
    <name type="scientific">Arion vulgaris</name>
    <dbReference type="NCBI Taxonomy" id="1028688"/>
    <lineage>
        <taxon>Eukaryota</taxon>
        <taxon>Metazoa</taxon>
        <taxon>Spiralia</taxon>
        <taxon>Lophotrochozoa</taxon>
        <taxon>Mollusca</taxon>
        <taxon>Gastropoda</taxon>
        <taxon>Heterobranchia</taxon>
        <taxon>Euthyneura</taxon>
        <taxon>Panpulmonata</taxon>
        <taxon>Eupulmonata</taxon>
        <taxon>Stylommatophora</taxon>
        <taxon>Helicina</taxon>
        <taxon>Arionoidea</taxon>
        <taxon>Arionidae</taxon>
        <taxon>Arion</taxon>
    </lineage>
</organism>
<dbReference type="AlphaFoldDB" id="A0A0B6Y0Z0"/>
<dbReference type="EMBL" id="HACG01002959">
    <property type="protein sequence ID" value="CEK49824.1"/>
    <property type="molecule type" value="Transcribed_RNA"/>
</dbReference>
<name>A0A0B6Y0Z0_9EUPU</name>
<reference evidence="1" key="1">
    <citation type="submission" date="2014-12" db="EMBL/GenBank/DDBJ databases">
        <title>Insight into the proteome of Arion vulgaris.</title>
        <authorList>
            <person name="Aradska J."/>
            <person name="Bulat T."/>
            <person name="Smidak R."/>
            <person name="Sarate P."/>
            <person name="Gangsoo J."/>
            <person name="Sialana F."/>
            <person name="Bilban M."/>
            <person name="Lubec G."/>
        </authorList>
    </citation>
    <scope>NUCLEOTIDE SEQUENCE</scope>
    <source>
        <tissue evidence="1">Skin</tissue>
    </source>
</reference>
<accession>A0A0B6Y0Z0</accession>
<feature type="non-terminal residue" evidence="1">
    <location>
        <position position="49"/>
    </location>
</feature>
<proteinExistence type="predicted"/>
<evidence type="ECO:0000313" key="1">
    <source>
        <dbReference type="EMBL" id="CEK49824.1"/>
    </source>
</evidence>
<gene>
    <name evidence="1" type="primary">ORF8969</name>
</gene>
<protein>
    <submittedName>
        <fullName evidence="1">Uncharacterized protein</fullName>
    </submittedName>
</protein>
<sequence>MSFHLSGSQGLLDTTHSDVLAIPDVLPRTRSDKTPTQTIIKYKQLHVTQ</sequence>